<organism evidence="9 10">
    <name type="scientific">Aureibacillus halotolerans</name>
    <dbReference type="NCBI Taxonomy" id="1508390"/>
    <lineage>
        <taxon>Bacteria</taxon>
        <taxon>Bacillati</taxon>
        <taxon>Bacillota</taxon>
        <taxon>Bacilli</taxon>
        <taxon>Bacillales</taxon>
        <taxon>Bacillaceae</taxon>
        <taxon>Aureibacillus</taxon>
    </lineage>
</organism>
<dbReference type="AlphaFoldDB" id="A0A4R6U7Q6"/>
<dbReference type="Proteomes" id="UP000295632">
    <property type="component" value="Unassembled WGS sequence"/>
</dbReference>
<dbReference type="InterPro" id="IPR009056">
    <property type="entry name" value="Cyt_c-like_dom"/>
</dbReference>
<dbReference type="PIRSF" id="PIRSF000025">
    <property type="entry name" value="Cytc_Bsub_c550"/>
    <property type="match status" value="1"/>
</dbReference>
<dbReference type="InterPro" id="IPR012218">
    <property type="entry name" value="Cyt_c_BACSU-c550-type"/>
</dbReference>
<dbReference type="GO" id="GO:0020037">
    <property type="term" value="F:heme binding"/>
    <property type="evidence" value="ECO:0007669"/>
    <property type="project" value="InterPro"/>
</dbReference>
<keyword evidence="10" id="KW-1185">Reference proteome</keyword>
<evidence type="ECO:0000256" key="4">
    <source>
        <dbReference type="ARBA" id="ARBA00022982"/>
    </source>
</evidence>
<comment type="caution">
    <text evidence="9">The sequence shown here is derived from an EMBL/GenBank/DDBJ whole genome shotgun (WGS) entry which is preliminary data.</text>
</comment>
<feature type="binding site" description="axial binding residue" evidence="7">
    <location>
        <position position="54"/>
    </location>
    <ligand>
        <name>heme c</name>
        <dbReference type="ChEBI" id="CHEBI:61717"/>
    </ligand>
    <ligandPart>
        <name>Fe</name>
        <dbReference type="ChEBI" id="CHEBI:18248"/>
    </ligandPart>
</feature>
<feature type="binding site" description="axial binding residue" evidence="7">
    <location>
        <position position="90"/>
    </location>
    <ligand>
        <name>heme c</name>
        <dbReference type="ChEBI" id="CHEBI:61717"/>
    </ligand>
    <ligandPart>
        <name>Fe</name>
        <dbReference type="ChEBI" id="CHEBI:18248"/>
    </ligandPart>
</feature>
<evidence type="ECO:0000313" key="9">
    <source>
        <dbReference type="EMBL" id="TDQ41722.1"/>
    </source>
</evidence>
<dbReference type="SUPFAM" id="SSF46626">
    <property type="entry name" value="Cytochrome c"/>
    <property type="match status" value="1"/>
</dbReference>
<dbReference type="Gene3D" id="1.10.760.10">
    <property type="entry name" value="Cytochrome c-like domain"/>
    <property type="match status" value="1"/>
</dbReference>
<evidence type="ECO:0000256" key="6">
    <source>
        <dbReference type="PIRSR" id="PIRSR000025-1"/>
    </source>
</evidence>
<protein>
    <submittedName>
        <fullName evidence="9">Cytochrome c550</fullName>
    </submittedName>
</protein>
<evidence type="ECO:0000256" key="2">
    <source>
        <dbReference type="ARBA" id="ARBA00022617"/>
    </source>
</evidence>
<dbReference type="InterPro" id="IPR036909">
    <property type="entry name" value="Cyt_c-like_dom_sf"/>
</dbReference>
<dbReference type="EMBL" id="SNYJ01000003">
    <property type="protein sequence ID" value="TDQ41722.1"/>
    <property type="molecule type" value="Genomic_DNA"/>
</dbReference>
<dbReference type="InterPro" id="IPR051811">
    <property type="entry name" value="Cytochrome_c550/c551-like"/>
</dbReference>
<keyword evidence="3 7" id="KW-0479">Metal-binding</keyword>
<dbReference type="PANTHER" id="PTHR37823:SF4">
    <property type="entry name" value="MENAQUINOL-CYTOCHROME C REDUCTASE CYTOCHROME B_C SUBUNIT"/>
    <property type="match status" value="1"/>
</dbReference>
<keyword evidence="1" id="KW-0813">Transport</keyword>
<dbReference type="PROSITE" id="PS51007">
    <property type="entry name" value="CYTC"/>
    <property type="match status" value="1"/>
</dbReference>
<evidence type="ECO:0000256" key="7">
    <source>
        <dbReference type="PIRSR" id="PIRSR000025-2"/>
    </source>
</evidence>
<comment type="PTM">
    <text evidence="6">Binds 1 heme c group covalently per subunit.</text>
</comment>
<keyword evidence="5 7" id="KW-0408">Iron</keyword>
<evidence type="ECO:0000256" key="1">
    <source>
        <dbReference type="ARBA" id="ARBA00022448"/>
    </source>
</evidence>
<accession>A0A4R6U7Q6</accession>
<evidence type="ECO:0000313" key="10">
    <source>
        <dbReference type="Proteomes" id="UP000295632"/>
    </source>
</evidence>
<evidence type="ECO:0000256" key="3">
    <source>
        <dbReference type="ARBA" id="ARBA00022723"/>
    </source>
</evidence>
<evidence type="ECO:0000256" key="5">
    <source>
        <dbReference type="ARBA" id="ARBA00023004"/>
    </source>
</evidence>
<feature type="binding site" description="covalent" evidence="6">
    <location>
        <position position="53"/>
    </location>
    <ligand>
        <name>heme c</name>
        <dbReference type="ChEBI" id="CHEBI:61717"/>
    </ligand>
</feature>
<feature type="domain" description="Cytochrome c" evidence="8">
    <location>
        <begin position="37"/>
        <end position="111"/>
    </location>
</feature>
<dbReference type="GO" id="GO:0009055">
    <property type="term" value="F:electron transfer activity"/>
    <property type="evidence" value="ECO:0007669"/>
    <property type="project" value="InterPro"/>
</dbReference>
<dbReference type="GO" id="GO:0016020">
    <property type="term" value="C:membrane"/>
    <property type="evidence" value="ECO:0007669"/>
    <property type="project" value="InterPro"/>
</dbReference>
<evidence type="ECO:0000259" key="8">
    <source>
        <dbReference type="PROSITE" id="PS51007"/>
    </source>
</evidence>
<reference evidence="9 10" key="1">
    <citation type="submission" date="2019-03" db="EMBL/GenBank/DDBJ databases">
        <title>Genomic Encyclopedia of Type Strains, Phase IV (KMG-IV): sequencing the most valuable type-strain genomes for metagenomic binning, comparative biology and taxonomic classification.</title>
        <authorList>
            <person name="Goeker M."/>
        </authorList>
    </citation>
    <scope>NUCLEOTIDE SEQUENCE [LARGE SCALE GENOMIC DNA]</scope>
    <source>
        <strain evidence="9 10">DSM 28697</strain>
    </source>
</reference>
<keyword evidence="2 6" id="KW-0349">Heme</keyword>
<dbReference type="Pfam" id="PF13442">
    <property type="entry name" value="Cytochrome_CBB3"/>
    <property type="match status" value="1"/>
</dbReference>
<feature type="binding site" description="covalent" evidence="6">
    <location>
        <position position="50"/>
    </location>
    <ligand>
        <name>heme c</name>
        <dbReference type="ChEBI" id="CHEBI:61717"/>
    </ligand>
</feature>
<dbReference type="RefSeq" id="WP_133579573.1">
    <property type="nucleotide sequence ID" value="NZ_SNYJ01000003.1"/>
</dbReference>
<keyword evidence="4" id="KW-0249">Electron transport</keyword>
<name>A0A4R6U7Q6_9BACI</name>
<gene>
    <name evidence="9" type="ORF">EV213_103308</name>
</gene>
<proteinExistence type="predicted"/>
<dbReference type="OrthoDB" id="7933886at2"/>
<dbReference type="PANTHER" id="PTHR37823">
    <property type="entry name" value="CYTOCHROME C-553-LIKE"/>
    <property type="match status" value="1"/>
</dbReference>
<dbReference type="GO" id="GO:0005506">
    <property type="term" value="F:iron ion binding"/>
    <property type="evidence" value="ECO:0007669"/>
    <property type="project" value="InterPro"/>
</dbReference>
<sequence>MKNPLMPFLTIAVLGIILIVVLSTVGVNQNAEGEGATEAATPEEIFAQNCAMCHGQNLEGASGPNLQQIGSKYSVDEIKGVIQNPPSAAMPPNLVSGEELDVLAEWLGEQK</sequence>